<dbReference type="Ensembl" id="ENSHHUT00000037512.1">
    <property type="protein sequence ID" value="ENSHHUP00000036072.1"/>
    <property type="gene ID" value="ENSHHUG00000022678.1"/>
</dbReference>
<dbReference type="Gene3D" id="2.40.20.10">
    <property type="entry name" value="Plasminogen Kringle 4"/>
    <property type="match status" value="1"/>
</dbReference>
<feature type="domain" description="Kringle" evidence="4">
    <location>
        <begin position="1"/>
        <end position="76"/>
    </location>
</feature>
<reference evidence="6" key="1">
    <citation type="submission" date="2018-06" db="EMBL/GenBank/DDBJ databases">
        <title>Genome assembly of Danube salmon.</title>
        <authorList>
            <person name="Macqueen D.J."/>
            <person name="Gundappa M.K."/>
        </authorList>
    </citation>
    <scope>NUCLEOTIDE SEQUENCE [LARGE SCALE GENOMIC DNA]</scope>
</reference>
<dbReference type="PANTHER" id="PTHR24261">
    <property type="entry name" value="PLASMINOGEN-RELATED"/>
    <property type="match status" value="1"/>
</dbReference>
<evidence type="ECO:0000313" key="5">
    <source>
        <dbReference type="Ensembl" id="ENSHHUP00000036072.1"/>
    </source>
</evidence>
<dbReference type="GO" id="GO:0005102">
    <property type="term" value="F:signaling receptor binding"/>
    <property type="evidence" value="ECO:0007669"/>
    <property type="project" value="TreeGrafter"/>
</dbReference>
<dbReference type="InterPro" id="IPR038178">
    <property type="entry name" value="Kringle_sf"/>
</dbReference>
<dbReference type="GO" id="GO:0004175">
    <property type="term" value="F:endopeptidase activity"/>
    <property type="evidence" value="ECO:0007669"/>
    <property type="project" value="TreeGrafter"/>
</dbReference>
<dbReference type="AlphaFoldDB" id="A0A4W5MCE3"/>
<dbReference type="GO" id="GO:0006508">
    <property type="term" value="P:proteolysis"/>
    <property type="evidence" value="ECO:0007669"/>
    <property type="project" value="TreeGrafter"/>
</dbReference>
<dbReference type="SMART" id="SM00130">
    <property type="entry name" value="KR"/>
    <property type="match status" value="1"/>
</dbReference>
<dbReference type="GeneTree" id="ENSGT00940000180244"/>
<protein>
    <recommendedName>
        <fullName evidence="4">Kringle domain-containing protein</fullName>
    </recommendedName>
</protein>
<dbReference type="GO" id="GO:0005615">
    <property type="term" value="C:extracellular space"/>
    <property type="evidence" value="ECO:0007669"/>
    <property type="project" value="TreeGrafter"/>
</dbReference>
<name>A0A4W5MCE3_9TELE</name>
<sequence length="103" mass="11516">MEQGQSYQGTVSVTPSGVTCQRWDSHYLTGVYVCLSCFHHRDLRENYCRNPDGAEIPWCFTTDPNQRLSWFQVQGAAGVYCKGPQEEAGSWVQGQAEGHTQGV</sequence>
<dbReference type="CDD" id="cd00108">
    <property type="entry name" value="KR"/>
    <property type="match status" value="1"/>
</dbReference>
<keyword evidence="6" id="KW-1185">Reference proteome</keyword>
<dbReference type="PRINTS" id="PR00018">
    <property type="entry name" value="KRINGLE"/>
</dbReference>
<dbReference type="InterPro" id="IPR050759">
    <property type="entry name" value="Serine_protease_kringle"/>
</dbReference>
<evidence type="ECO:0000313" key="6">
    <source>
        <dbReference type="Proteomes" id="UP000314982"/>
    </source>
</evidence>
<keyword evidence="2 3" id="KW-1015">Disulfide bond</keyword>
<keyword evidence="1 3" id="KW-0420">Kringle</keyword>
<evidence type="ECO:0000256" key="2">
    <source>
        <dbReference type="ARBA" id="ARBA00023157"/>
    </source>
</evidence>
<dbReference type="PROSITE" id="PS50070">
    <property type="entry name" value="KRINGLE_2"/>
    <property type="match status" value="1"/>
</dbReference>
<reference evidence="5" key="3">
    <citation type="submission" date="2025-09" db="UniProtKB">
        <authorList>
            <consortium name="Ensembl"/>
        </authorList>
    </citation>
    <scope>IDENTIFICATION</scope>
</reference>
<dbReference type="InterPro" id="IPR013806">
    <property type="entry name" value="Kringle-like"/>
</dbReference>
<organism evidence="5 6">
    <name type="scientific">Hucho hucho</name>
    <name type="common">huchen</name>
    <dbReference type="NCBI Taxonomy" id="62062"/>
    <lineage>
        <taxon>Eukaryota</taxon>
        <taxon>Metazoa</taxon>
        <taxon>Chordata</taxon>
        <taxon>Craniata</taxon>
        <taxon>Vertebrata</taxon>
        <taxon>Euteleostomi</taxon>
        <taxon>Actinopterygii</taxon>
        <taxon>Neopterygii</taxon>
        <taxon>Teleostei</taxon>
        <taxon>Protacanthopterygii</taxon>
        <taxon>Salmoniformes</taxon>
        <taxon>Salmonidae</taxon>
        <taxon>Salmoninae</taxon>
        <taxon>Hucho</taxon>
    </lineage>
</organism>
<dbReference type="SUPFAM" id="SSF57440">
    <property type="entry name" value="Kringle-like"/>
    <property type="match status" value="1"/>
</dbReference>
<dbReference type="Proteomes" id="UP000314982">
    <property type="component" value="Unassembled WGS sequence"/>
</dbReference>
<dbReference type="InterPro" id="IPR018056">
    <property type="entry name" value="Kringle_CS"/>
</dbReference>
<evidence type="ECO:0000256" key="3">
    <source>
        <dbReference type="PROSITE-ProRule" id="PRU00121"/>
    </source>
</evidence>
<proteinExistence type="predicted"/>
<reference evidence="5" key="2">
    <citation type="submission" date="2025-08" db="UniProtKB">
        <authorList>
            <consortium name="Ensembl"/>
        </authorList>
    </citation>
    <scope>IDENTIFICATION</scope>
</reference>
<dbReference type="PROSITE" id="PS00021">
    <property type="entry name" value="KRINGLE_1"/>
    <property type="match status" value="1"/>
</dbReference>
<accession>A0A4W5MCE3</accession>
<dbReference type="PANTHER" id="PTHR24261:SF13">
    <property type="entry name" value="PLASMINOGEN"/>
    <property type="match status" value="1"/>
</dbReference>
<evidence type="ECO:0000259" key="4">
    <source>
        <dbReference type="PROSITE" id="PS50070"/>
    </source>
</evidence>
<dbReference type="InterPro" id="IPR000001">
    <property type="entry name" value="Kringle"/>
</dbReference>
<dbReference type="Pfam" id="PF00051">
    <property type="entry name" value="Kringle"/>
    <property type="match status" value="1"/>
</dbReference>
<comment type="caution">
    <text evidence="3">Lacks conserved residue(s) required for the propagation of feature annotation.</text>
</comment>
<dbReference type="STRING" id="62062.ENSHHUP00000036072"/>
<feature type="disulfide bond" evidence="3">
    <location>
        <begin position="20"/>
        <end position="59"/>
    </location>
</feature>
<evidence type="ECO:0000256" key="1">
    <source>
        <dbReference type="ARBA" id="ARBA00022572"/>
    </source>
</evidence>